<evidence type="ECO:0000256" key="3">
    <source>
        <dbReference type="SAM" id="Phobius"/>
    </source>
</evidence>
<dbReference type="AlphaFoldDB" id="A0A931DTR0"/>
<evidence type="ECO:0000313" key="4">
    <source>
        <dbReference type="EMBL" id="MBG6093747.1"/>
    </source>
</evidence>
<keyword evidence="5" id="KW-1185">Reference proteome</keyword>
<keyword evidence="1" id="KW-0175">Coiled coil</keyword>
<keyword evidence="3" id="KW-0812">Transmembrane</keyword>
<feature type="compositionally biased region" description="Low complexity" evidence="2">
    <location>
        <begin position="146"/>
        <end position="156"/>
    </location>
</feature>
<dbReference type="EMBL" id="JADOUA010000001">
    <property type="protein sequence ID" value="MBG6093747.1"/>
    <property type="molecule type" value="Genomic_DNA"/>
</dbReference>
<accession>A0A931DTR0</accession>
<evidence type="ECO:0000256" key="2">
    <source>
        <dbReference type="SAM" id="MobiDB-lite"/>
    </source>
</evidence>
<sequence length="174" mass="18474">MRIPKPVNTVLDWVEGHAGPLAAVTALVAAAVAALWMPLLAGFILGIAFGGFAVHLRMSKRMSRLRREVDDLLRENGSLRHRNTVLASGVITREAQVTQALVAIPEDVPLEDPLRTQKLPTLPDEDEAADHAADEGAVRRASNGQGTRNGQSTRSGRGTRKGGGPGDTADLSES</sequence>
<evidence type="ECO:0000256" key="1">
    <source>
        <dbReference type="SAM" id="Coils"/>
    </source>
</evidence>
<dbReference type="RefSeq" id="WP_197015765.1">
    <property type="nucleotide sequence ID" value="NZ_BAABES010000003.1"/>
</dbReference>
<feature type="compositionally biased region" description="Basic and acidic residues" evidence="2">
    <location>
        <begin position="129"/>
        <end position="138"/>
    </location>
</feature>
<feature type="coiled-coil region" evidence="1">
    <location>
        <begin position="55"/>
        <end position="82"/>
    </location>
</feature>
<reference evidence="4" key="1">
    <citation type="submission" date="2020-11" db="EMBL/GenBank/DDBJ databases">
        <title>Sequencing the genomes of 1000 actinobacteria strains.</title>
        <authorList>
            <person name="Klenk H.-P."/>
        </authorList>
    </citation>
    <scope>NUCLEOTIDE SEQUENCE</scope>
    <source>
        <strain evidence="4">DSM 43175</strain>
    </source>
</reference>
<comment type="caution">
    <text evidence="4">The sequence shown here is derived from an EMBL/GenBank/DDBJ whole genome shotgun (WGS) entry which is preliminary data.</text>
</comment>
<feature type="transmembrane region" description="Helical" evidence="3">
    <location>
        <begin position="21"/>
        <end position="54"/>
    </location>
</feature>
<gene>
    <name evidence="4" type="ORF">IW256_007860</name>
</gene>
<evidence type="ECO:0000313" key="5">
    <source>
        <dbReference type="Proteomes" id="UP000614047"/>
    </source>
</evidence>
<keyword evidence="3" id="KW-0472">Membrane</keyword>
<proteinExistence type="predicted"/>
<feature type="region of interest" description="Disordered" evidence="2">
    <location>
        <begin position="112"/>
        <end position="174"/>
    </location>
</feature>
<protein>
    <submittedName>
        <fullName evidence="4">Uncharacterized protein</fullName>
    </submittedName>
</protein>
<keyword evidence="3" id="KW-1133">Transmembrane helix</keyword>
<name>A0A931DTR0_9ACTN</name>
<organism evidence="4 5">
    <name type="scientific">Actinomadura viridis</name>
    <dbReference type="NCBI Taxonomy" id="58110"/>
    <lineage>
        <taxon>Bacteria</taxon>
        <taxon>Bacillati</taxon>
        <taxon>Actinomycetota</taxon>
        <taxon>Actinomycetes</taxon>
        <taxon>Streptosporangiales</taxon>
        <taxon>Thermomonosporaceae</taxon>
        <taxon>Actinomadura</taxon>
    </lineage>
</organism>
<dbReference type="Proteomes" id="UP000614047">
    <property type="component" value="Unassembled WGS sequence"/>
</dbReference>